<feature type="domain" description="Glycoside hydrolase family 3 N-terminal" evidence="7">
    <location>
        <begin position="2"/>
        <end position="326"/>
    </location>
</feature>
<evidence type="ECO:0000256" key="4">
    <source>
        <dbReference type="ARBA" id="ARBA00022801"/>
    </source>
</evidence>
<evidence type="ECO:0000256" key="5">
    <source>
        <dbReference type="ARBA" id="ARBA00023295"/>
    </source>
</evidence>
<dbReference type="PANTHER" id="PTHR30480">
    <property type="entry name" value="BETA-HEXOSAMINIDASE-RELATED"/>
    <property type="match status" value="1"/>
</dbReference>
<dbReference type="SUPFAM" id="SSF51445">
    <property type="entry name" value="(Trans)glycosidases"/>
    <property type="match status" value="1"/>
</dbReference>
<keyword evidence="4 8" id="KW-0378">Hydrolase</keyword>
<organism evidence="8">
    <name type="scientific">Arthrobacter sp. K5</name>
    <dbReference type="NCBI Taxonomy" id="2839623"/>
    <lineage>
        <taxon>Bacteria</taxon>
        <taxon>Bacillati</taxon>
        <taxon>Actinomycetota</taxon>
        <taxon>Actinomycetes</taxon>
        <taxon>Micrococcales</taxon>
        <taxon>Micrococcaceae</taxon>
        <taxon>Arthrobacter</taxon>
    </lineage>
</organism>
<dbReference type="EMBL" id="CP159279">
    <property type="protein sequence ID" value="XCH13586.1"/>
    <property type="molecule type" value="Genomic_DNA"/>
</dbReference>
<dbReference type="GO" id="GO:0004563">
    <property type="term" value="F:beta-N-acetylhexosaminidase activity"/>
    <property type="evidence" value="ECO:0007669"/>
    <property type="project" value="UniProtKB-EC"/>
</dbReference>
<dbReference type="EC" id="3.2.1.52" evidence="3"/>
<protein>
    <recommendedName>
        <fullName evidence="3">beta-N-acetylhexosaminidase</fullName>
        <ecNumber evidence="3">3.2.1.52</ecNumber>
    </recommendedName>
</protein>
<accession>A0AAU8EX76</accession>
<dbReference type="RefSeq" id="WP_353713323.1">
    <property type="nucleotide sequence ID" value="NZ_CP159279.1"/>
</dbReference>
<evidence type="ECO:0000256" key="2">
    <source>
        <dbReference type="ARBA" id="ARBA00005336"/>
    </source>
</evidence>
<dbReference type="AlphaFoldDB" id="A0AAU8EX76"/>
<dbReference type="InterPro" id="IPR001764">
    <property type="entry name" value="Glyco_hydro_3_N"/>
</dbReference>
<keyword evidence="5" id="KW-0326">Glycosidase</keyword>
<dbReference type="InterPro" id="IPR050226">
    <property type="entry name" value="NagZ_Beta-hexosaminidase"/>
</dbReference>
<evidence type="ECO:0000256" key="6">
    <source>
        <dbReference type="SAM" id="MobiDB-lite"/>
    </source>
</evidence>
<comment type="similarity">
    <text evidence="2">Belongs to the glycosyl hydrolase 3 family.</text>
</comment>
<dbReference type="GO" id="GO:0005975">
    <property type="term" value="P:carbohydrate metabolic process"/>
    <property type="evidence" value="ECO:0007669"/>
    <property type="project" value="InterPro"/>
</dbReference>
<dbReference type="Pfam" id="PF00933">
    <property type="entry name" value="Glyco_hydro_3"/>
    <property type="match status" value="1"/>
</dbReference>
<evidence type="ECO:0000256" key="1">
    <source>
        <dbReference type="ARBA" id="ARBA00001231"/>
    </source>
</evidence>
<comment type="catalytic activity">
    <reaction evidence="1">
        <text>Hydrolysis of terminal non-reducing N-acetyl-D-hexosamine residues in N-acetyl-beta-D-hexosaminides.</text>
        <dbReference type="EC" id="3.2.1.52"/>
    </reaction>
</comment>
<dbReference type="Gene3D" id="3.20.20.300">
    <property type="entry name" value="Glycoside hydrolase, family 3, N-terminal domain"/>
    <property type="match status" value="1"/>
</dbReference>
<evidence type="ECO:0000259" key="7">
    <source>
        <dbReference type="Pfam" id="PF00933"/>
    </source>
</evidence>
<proteinExistence type="inferred from homology"/>
<reference evidence="8" key="1">
    <citation type="submission" date="2024-06" db="EMBL/GenBank/DDBJ databases">
        <title>Biodegradation of dimethachlon by Arthrobacter sp. K5: mechanistic insights and ecological implications.</title>
        <authorList>
            <person name="Hu S."/>
            <person name="Lu P."/>
        </authorList>
    </citation>
    <scope>NUCLEOTIDE SEQUENCE</scope>
    <source>
        <strain evidence="8">K5</strain>
    </source>
</reference>
<sequence length="484" mass="48560">MTLEEKAGQVLLPFYTGLNHEAQAAMVERLHLAGSMIMADNVPGTATGLVDVTALAGVTRRLDKASRSGGRTWPGLIGVDQEGGAVSRVGAPLTRWPTPMSYGAAGSVPLAAEAGTGLAAELAPLGFTVDFAPAADVTMGPADPTIGARSMSADARAAASLSAGFAKGMLAGGVLPAVKHFPGHGSVTTDSHKGLPVQNATLAQLKARDWQPFQAAVKAGTPMIMTGHIAARALDPGVPASISKATYKALRGLGFKGVAVTDGLNMGAVAGRYPRGSAAPAALEAGADLLLMPADAPAAHAAVVRAVTEGKLPLSRLEEAARRVVTMMIWRGRTAQPKPPAAPGSGEALSAKISARAITVVSGRCKGATVRGHVRVAGGTPVDRARFAAAAKDAGITLGTGPLVTLIGYGGSPARGDVAVALDAPWPLAQSAAPTKIALYGRTPGAYKALLAVLAGKATAPGKLPAAVGPHRPGTGCKQQPAAK</sequence>
<dbReference type="PANTHER" id="PTHR30480:SF13">
    <property type="entry name" value="BETA-HEXOSAMINIDASE"/>
    <property type="match status" value="1"/>
</dbReference>
<feature type="region of interest" description="Disordered" evidence="6">
    <location>
        <begin position="464"/>
        <end position="484"/>
    </location>
</feature>
<gene>
    <name evidence="8" type="ORF">ABRP34_07050</name>
</gene>
<dbReference type="InterPro" id="IPR036962">
    <property type="entry name" value="Glyco_hydro_3_N_sf"/>
</dbReference>
<evidence type="ECO:0000313" key="8">
    <source>
        <dbReference type="EMBL" id="XCH13586.1"/>
    </source>
</evidence>
<name>A0AAU8EX76_9MICC</name>
<dbReference type="GO" id="GO:0009254">
    <property type="term" value="P:peptidoglycan turnover"/>
    <property type="evidence" value="ECO:0007669"/>
    <property type="project" value="TreeGrafter"/>
</dbReference>
<evidence type="ECO:0000256" key="3">
    <source>
        <dbReference type="ARBA" id="ARBA00012663"/>
    </source>
</evidence>
<dbReference type="InterPro" id="IPR017853">
    <property type="entry name" value="GH"/>
</dbReference>